<dbReference type="RefSeq" id="WP_196203559.1">
    <property type="nucleotide sequence ID" value="NZ_JADPUN010000214.1"/>
</dbReference>
<dbReference type="InterPro" id="IPR036457">
    <property type="entry name" value="PPM-type-like_dom_sf"/>
</dbReference>
<dbReference type="EMBL" id="JADPUN010000214">
    <property type="protein sequence ID" value="MBF9132017.1"/>
    <property type="molecule type" value="Genomic_DNA"/>
</dbReference>
<dbReference type="InterPro" id="IPR001932">
    <property type="entry name" value="PPM-type_phosphatase-like_dom"/>
</dbReference>
<dbReference type="PANTHER" id="PTHR47992">
    <property type="entry name" value="PROTEIN PHOSPHATASE"/>
    <property type="match status" value="1"/>
</dbReference>
<sequence>MSLILRSLAVSDPGLVRPNNEDVAFAGDRLIAVADGMGGAPAGEVASDIVISTLAPVEGSEPDRDPLATLLDAIGTANHRIRAVADADPANEGMGTTVTAVLLADQRLVVAHVGDSRGYLLRGAQLRQLTRDDTFVQALVDQGGLTPEEARRHPQRSLVTRAVQGGPLRPATITLTAEPGDRLLVCSDGLSDVVTDDAIAQALGTYPDRAQCAEQLVKLAHQAGAPDNVTLVVADVVPVAADECVDGG</sequence>
<dbReference type="InterPro" id="IPR015655">
    <property type="entry name" value="PP2C"/>
</dbReference>
<organism evidence="2 3">
    <name type="scientific">Plantactinospora alkalitolerans</name>
    <dbReference type="NCBI Taxonomy" id="2789879"/>
    <lineage>
        <taxon>Bacteria</taxon>
        <taxon>Bacillati</taxon>
        <taxon>Actinomycetota</taxon>
        <taxon>Actinomycetes</taxon>
        <taxon>Micromonosporales</taxon>
        <taxon>Micromonosporaceae</taxon>
        <taxon>Plantactinospora</taxon>
    </lineage>
</organism>
<reference evidence="2 3" key="1">
    <citation type="submission" date="2020-11" db="EMBL/GenBank/DDBJ databases">
        <title>A novel isolate from a Black sea contaminated sediment with potential to produce alkanes: Plantactinospora alkalitolerans sp. nov.</title>
        <authorList>
            <person name="Carro L."/>
            <person name="Veyisoglu A."/>
            <person name="Guven K."/>
            <person name="Schumann P."/>
            <person name="Klenk H.-P."/>
            <person name="Sahin N."/>
        </authorList>
    </citation>
    <scope>NUCLEOTIDE SEQUENCE [LARGE SCALE GENOMIC DNA]</scope>
    <source>
        <strain evidence="2 3">S1510</strain>
    </source>
</reference>
<dbReference type="PROSITE" id="PS51746">
    <property type="entry name" value="PPM_2"/>
    <property type="match status" value="1"/>
</dbReference>
<dbReference type="SMART" id="SM00331">
    <property type="entry name" value="PP2C_SIG"/>
    <property type="match status" value="1"/>
</dbReference>
<dbReference type="Pfam" id="PF13672">
    <property type="entry name" value="PP2C_2"/>
    <property type="match status" value="1"/>
</dbReference>
<keyword evidence="3" id="KW-1185">Reference proteome</keyword>
<comment type="caution">
    <text evidence="2">The sequence shown here is derived from an EMBL/GenBank/DDBJ whole genome shotgun (WGS) entry which is preliminary data.</text>
</comment>
<evidence type="ECO:0000313" key="2">
    <source>
        <dbReference type="EMBL" id="MBF9132017.1"/>
    </source>
</evidence>
<dbReference type="Gene3D" id="3.60.40.10">
    <property type="entry name" value="PPM-type phosphatase domain"/>
    <property type="match status" value="1"/>
</dbReference>
<evidence type="ECO:0000313" key="3">
    <source>
        <dbReference type="Proteomes" id="UP000638560"/>
    </source>
</evidence>
<dbReference type="SMART" id="SM00332">
    <property type="entry name" value="PP2Cc"/>
    <property type="match status" value="1"/>
</dbReference>
<dbReference type="CDD" id="cd00143">
    <property type="entry name" value="PP2Cc"/>
    <property type="match status" value="1"/>
</dbReference>
<name>A0ABS0H0N1_9ACTN</name>
<gene>
    <name evidence="2" type="ORF">I0C86_24060</name>
</gene>
<dbReference type="SUPFAM" id="SSF81606">
    <property type="entry name" value="PP2C-like"/>
    <property type="match status" value="1"/>
</dbReference>
<dbReference type="Proteomes" id="UP000638560">
    <property type="component" value="Unassembled WGS sequence"/>
</dbReference>
<feature type="domain" description="PPM-type phosphatase" evidence="1">
    <location>
        <begin position="6"/>
        <end position="236"/>
    </location>
</feature>
<accession>A0ABS0H0N1</accession>
<evidence type="ECO:0000259" key="1">
    <source>
        <dbReference type="PROSITE" id="PS51746"/>
    </source>
</evidence>
<protein>
    <submittedName>
        <fullName evidence="2">Serine/threonine-protein phosphatase</fullName>
    </submittedName>
</protein>
<proteinExistence type="predicted"/>